<protein>
    <submittedName>
        <fullName evidence="9">Tellurite resistance protein TehA</fullName>
    </submittedName>
</protein>
<feature type="transmembrane region" description="Helical" evidence="8">
    <location>
        <begin position="231"/>
        <end position="252"/>
    </location>
</feature>
<dbReference type="InterPro" id="IPR038665">
    <property type="entry name" value="Voltage-dep_anion_channel_sf"/>
</dbReference>
<evidence type="ECO:0000256" key="6">
    <source>
        <dbReference type="ARBA" id="ARBA00022989"/>
    </source>
</evidence>
<keyword evidence="7 8" id="KW-0472">Membrane</keyword>
<evidence type="ECO:0000256" key="3">
    <source>
        <dbReference type="ARBA" id="ARBA00022448"/>
    </source>
</evidence>
<feature type="transmembrane region" description="Helical" evidence="8">
    <location>
        <begin position="160"/>
        <end position="185"/>
    </location>
</feature>
<dbReference type="EMBL" id="FNON01000006">
    <property type="protein sequence ID" value="SDY68623.1"/>
    <property type="molecule type" value="Genomic_DNA"/>
</dbReference>
<name>A0A1H3LWB8_9PSEU</name>
<evidence type="ECO:0000313" key="9">
    <source>
        <dbReference type="EMBL" id="SDY68623.1"/>
    </source>
</evidence>
<evidence type="ECO:0000256" key="8">
    <source>
        <dbReference type="SAM" id="Phobius"/>
    </source>
</evidence>
<keyword evidence="5 8" id="KW-0812">Transmembrane</keyword>
<reference evidence="9 10" key="1">
    <citation type="submission" date="2016-10" db="EMBL/GenBank/DDBJ databases">
        <authorList>
            <person name="de Groot N.N."/>
        </authorList>
    </citation>
    <scope>NUCLEOTIDE SEQUENCE [LARGE SCALE GENOMIC DNA]</scope>
    <source>
        <strain evidence="9 10">CPCC 202699</strain>
    </source>
</reference>
<dbReference type="PANTHER" id="PTHR31686">
    <property type="match status" value="1"/>
</dbReference>
<sequence length="317" mass="33196">MLKSAPARLAPKWFTSVMGTSIVANAAVTLPVHGLKPVAAVIWACAAAWLLVLCWKLVKSGPAPLEHFWGAPPMALLTIGAGALNFIGGTTGLAIDWTLWTAGTALGLFTTVTVPYRMITGRIDASEVSPTWLLPVVPPMVSATTGAALAAHLPDGQGKLALVLACYGFFGISLFATVALLPLIWGRVMRGGLPSPTLWIVLGPLGQSTTAALVLGEVAPAPYGNAARAFGLLYSVPTFGFAMVWLALAIAVTVKERPEFSLSWWAFTFPLGTCVTGASALAARTGSAVVTGLAVTLYVLLVALWFSVARKTRWRQA</sequence>
<evidence type="ECO:0000256" key="4">
    <source>
        <dbReference type="ARBA" id="ARBA00022475"/>
    </source>
</evidence>
<feature type="transmembrane region" description="Helical" evidence="8">
    <location>
        <begin position="67"/>
        <end position="87"/>
    </location>
</feature>
<evidence type="ECO:0000256" key="5">
    <source>
        <dbReference type="ARBA" id="ARBA00022692"/>
    </source>
</evidence>
<proteinExistence type="inferred from homology"/>
<feature type="transmembrane region" description="Helical" evidence="8">
    <location>
        <begin position="131"/>
        <end position="154"/>
    </location>
</feature>
<dbReference type="RefSeq" id="WP_091293900.1">
    <property type="nucleotide sequence ID" value="NZ_FNON01000006.1"/>
</dbReference>
<dbReference type="GO" id="GO:0055085">
    <property type="term" value="P:transmembrane transport"/>
    <property type="evidence" value="ECO:0007669"/>
    <property type="project" value="InterPro"/>
</dbReference>
<feature type="transmembrane region" description="Helical" evidence="8">
    <location>
        <begin position="197"/>
        <end position="219"/>
    </location>
</feature>
<evidence type="ECO:0000256" key="1">
    <source>
        <dbReference type="ARBA" id="ARBA00004651"/>
    </source>
</evidence>
<dbReference type="GO" id="GO:0005886">
    <property type="term" value="C:plasma membrane"/>
    <property type="evidence" value="ECO:0007669"/>
    <property type="project" value="UniProtKB-SubCell"/>
</dbReference>
<comment type="similarity">
    <text evidence="2">Belongs to the tellurite-resistance/dicarboxylate transporter (TDT) family.</text>
</comment>
<dbReference type="InterPro" id="IPR004695">
    <property type="entry name" value="SLAC1/Mae1/Ssu1/TehA"/>
</dbReference>
<dbReference type="AlphaFoldDB" id="A0A1H3LWB8"/>
<dbReference type="Gene3D" id="1.50.10.150">
    <property type="entry name" value="Voltage-dependent anion channel"/>
    <property type="match status" value="1"/>
</dbReference>
<dbReference type="Proteomes" id="UP000199515">
    <property type="component" value="Unassembled WGS sequence"/>
</dbReference>
<keyword evidence="4" id="KW-1003">Cell membrane</keyword>
<feature type="transmembrane region" description="Helical" evidence="8">
    <location>
        <begin position="99"/>
        <end position="119"/>
    </location>
</feature>
<dbReference type="STRING" id="589385.SAMN05421504_106384"/>
<keyword evidence="10" id="KW-1185">Reference proteome</keyword>
<feature type="transmembrane region" description="Helical" evidence="8">
    <location>
        <begin position="289"/>
        <end position="308"/>
    </location>
</feature>
<keyword evidence="6 8" id="KW-1133">Transmembrane helix</keyword>
<gene>
    <name evidence="9" type="ORF">SAMN05421504_106384</name>
</gene>
<feature type="transmembrane region" description="Helical" evidence="8">
    <location>
        <begin position="264"/>
        <end position="283"/>
    </location>
</feature>
<accession>A0A1H3LWB8</accession>
<organism evidence="9 10">
    <name type="scientific">Amycolatopsis xylanica</name>
    <dbReference type="NCBI Taxonomy" id="589385"/>
    <lineage>
        <taxon>Bacteria</taxon>
        <taxon>Bacillati</taxon>
        <taxon>Actinomycetota</taxon>
        <taxon>Actinomycetes</taxon>
        <taxon>Pseudonocardiales</taxon>
        <taxon>Pseudonocardiaceae</taxon>
        <taxon>Amycolatopsis</taxon>
    </lineage>
</organism>
<evidence type="ECO:0000256" key="7">
    <source>
        <dbReference type="ARBA" id="ARBA00023136"/>
    </source>
</evidence>
<feature type="transmembrane region" description="Helical" evidence="8">
    <location>
        <begin position="38"/>
        <end position="55"/>
    </location>
</feature>
<dbReference type="PANTHER" id="PTHR31686:SF1">
    <property type="entry name" value="SULFITE EFFLUX PUMP SSU1"/>
    <property type="match status" value="1"/>
</dbReference>
<dbReference type="Pfam" id="PF03595">
    <property type="entry name" value="SLAC1"/>
    <property type="match status" value="1"/>
</dbReference>
<keyword evidence="3" id="KW-0813">Transport</keyword>
<dbReference type="InterPro" id="IPR051629">
    <property type="entry name" value="Sulfite_efflux_TDT"/>
</dbReference>
<evidence type="ECO:0000256" key="2">
    <source>
        <dbReference type="ARBA" id="ARBA00008566"/>
    </source>
</evidence>
<comment type="subcellular location">
    <subcellularLocation>
        <location evidence="1">Cell membrane</location>
        <topology evidence="1">Multi-pass membrane protein</topology>
    </subcellularLocation>
</comment>
<dbReference type="OrthoDB" id="958273at2"/>
<feature type="transmembrane region" description="Helical" evidence="8">
    <location>
        <begin position="12"/>
        <end position="32"/>
    </location>
</feature>
<evidence type="ECO:0000313" key="10">
    <source>
        <dbReference type="Proteomes" id="UP000199515"/>
    </source>
</evidence>